<dbReference type="EMBL" id="VIWY01000006">
    <property type="protein sequence ID" value="TWG11368.1"/>
    <property type="molecule type" value="Genomic_DNA"/>
</dbReference>
<evidence type="ECO:0008006" key="4">
    <source>
        <dbReference type="Google" id="ProtNLM"/>
    </source>
</evidence>
<name>A0A561VIB9_ACTTI</name>
<evidence type="ECO:0000313" key="2">
    <source>
        <dbReference type="EMBL" id="TWG11368.1"/>
    </source>
</evidence>
<evidence type="ECO:0000256" key="1">
    <source>
        <dbReference type="SAM" id="MobiDB-lite"/>
    </source>
</evidence>
<reference evidence="2 3" key="1">
    <citation type="submission" date="2019-06" db="EMBL/GenBank/DDBJ databases">
        <title>Sequencing the genomes of 1000 actinobacteria strains.</title>
        <authorList>
            <person name="Klenk H.-P."/>
        </authorList>
    </citation>
    <scope>NUCLEOTIDE SEQUENCE [LARGE SCALE GENOMIC DNA]</scope>
    <source>
        <strain evidence="2 3">DSM 43866</strain>
    </source>
</reference>
<comment type="caution">
    <text evidence="2">The sequence shown here is derived from an EMBL/GenBank/DDBJ whole genome shotgun (WGS) entry which is preliminary data.</text>
</comment>
<sequence>MKDVKLSRRRLLGTAAITGAAVAVIRPGGAAQAAPAAGGARPWRDSTSANGWPVLEETAWHPIEGSGQRVKLAAGDAAVLLTHVARRFHYEIDQLRPGDVHGHTGDSTVHEPYESNHLSGSAIAIRPHAYPAGVRGGLYPAELVVVRDILAELDGAVVWGGDFDRPKESHFEIAYPPGHRTVRSAARKVLGWRNGPGGEGAGAVDAFDPSRRSKARSFERRPR</sequence>
<dbReference type="AlphaFoldDB" id="A0A561VIB9"/>
<dbReference type="RefSeq" id="WP_203723777.1">
    <property type="nucleotide sequence ID" value="NZ_BOMX01000136.1"/>
</dbReference>
<dbReference type="InterPro" id="IPR006311">
    <property type="entry name" value="TAT_signal"/>
</dbReference>
<keyword evidence="3" id="KW-1185">Reference proteome</keyword>
<organism evidence="2 3">
    <name type="scientific">Actinoplanes teichomyceticus</name>
    <dbReference type="NCBI Taxonomy" id="1867"/>
    <lineage>
        <taxon>Bacteria</taxon>
        <taxon>Bacillati</taxon>
        <taxon>Actinomycetota</taxon>
        <taxon>Actinomycetes</taxon>
        <taxon>Micromonosporales</taxon>
        <taxon>Micromonosporaceae</taxon>
        <taxon>Actinoplanes</taxon>
    </lineage>
</organism>
<feature type="compositionally biased region" description="Basic and acidic residues" evidence="1">
    <location>
        <begin position="208"/>
        <end position="223"/>
    </location>
</feature>
<feature type="region of interest" description="Disordered" evidence="1">
    <location>
        <begin position="193"/>
        <end position="223"/>
    </location>
</feature>
<evidence type="ECO:0000313" key="3">
    <source>
        <dbReference type="Proteomes" id="UP000320239"/>
    </source>
</evidence>
<protein>
    <recommendedName>
        <fullName evidence="4">D-alanyl-D-alanine carboxypeptidase-like protein</fullName>
    </recommendedName>
</protein>
<dbReference type="PROSITE" id="PS51318">
    <property type="entry name" value="TAT"/>
    <property type="match status" value="1"/>
</dbReference>
<dbReference type="Proteomes" id="UP000320239">
    <property type="component" value="Unassembled WGS sequence"/>
</dbReference>
<accession>A0A561VIB9</accession>
<gene>
    <name evidence="2" type="ORF">FHX34_10698</name>
</gene>
<proteinExistence type="predicted"/>